<feature type="binding site" evidence="8">
    <location>
        <position position="127"/>
    </location>
    <ligand>
        <name>Mg(2+)</name>
        <dbReference type="ChEBI" id="CHEBI:18420"/>
    </ligand>
</feature>
<evidence type="ECO:0000256" key="3">
    <source>
        <dbReference type="ARBA" id="ARBA00022723"/>
    </source>
</evidence>
<dbReference type="PANTHER" id="PTHR43210:SF5">
    <property type="entry name" value="DETHIOBIOTIN SYNTHETASE"/>
    <property type="match status" value="1"/>
</dbReference>
<dbReference type="PANTHER" id="PTHR43210">
    <property type="entry name" value="DETHIOBIOTIN SYNTHETASE"/>
    <property type="match status" value="1"/>
</dbReference>
<feature type="binding site" evidence="8">
    <location>
        <position position="65"/>
    </location>
    <ligand>
        <name>ATP</name>
        <dbReference type="ChEBI" id="CHEBI:30616"/>
    </ligand>
</feature>
<feature type="binding site" evidence="8">
    <location>
        <position position="65"/>
    </location>
    <ligand>
        <name>Mg(2+)</name>
        <dbReference type="ChEBI" id="CHEBI:18420"/>
    </ligand>
</feature>
<organism evidence="9 10">
    <name type="scientific">Spongiibacter nanhainus</name>
    <dbReference type="NCBI Taxonomy" id="2794344"/>
    <lineage>
        <taxon>Bacteria</taxon>
        <taxon>Pseudomonadati</taxon>
        <taxon>Pseudomonadota</taxon>
        <taxon>Gammaproteobacteria</taxon>
        <taxon>Cellvibrionales</taxon>
        <taxon>Spongiibacteraceae</taxon>
        <taxon>Spongiibacter</taxon>
    </lineage>
</organism>
<feature type="binding site" evidence="8">
    <location>
        <begin position="187"/>
        <end position="188"/>
    </location>
    <ligand>
        <name>ATP</name>
        <dbReference type="ChEBI" id="CHEBI:30616"/>
    </ligand>
</feature>
<feature type="binding site" evidence="8">
    <location>
        <begin position="216"/>
        <end position="218"/>
    </location>
    <ligand>
        <name>ATP</name>
        <dbReference type="ChEBI" id="CHEBI:30616"/>
    </ligand>
</feature>
<evidence type="ECO:0000256" key="5">
    <source>
        <dbReference type="ARBA" id="ARBA00022756"/>
    </source>
</evidence>
<evidence type="ECO:0000313" key="9">
    <source>
        <dbReference type="EMBL" id="QQD18995.1"/>
    </source>
</evidence>
<dbReference type="NCBIfam" id="TIGR00347">
    <property type="entry name" value="bioD"/>
    <property type="match status" value="1"/>
</dbReference>
<keyword evidence="1 8" id="KW-0963">Cytoplasm</keyword>
<dbReference type="HAMAP" id="MF_00336">
    <property type="entry name" value="BioD"/>
    <property type="match status" value="1"/>
</dbReference>
<dbReference type="RefSeq" id="WP_198570480.1">
    <property type="nucleotide sequence ID" value="NZ_CP066167.1"/>
</dbReference>
<dbReference type="InterPro" id="IPR004472">
    <property type="entry name" value="DTB_synth_BioD"/>
</dbReference>
<name>A0A7T4US18_9GAMM</name>
<dbReference type="Pfam" id="PF13500">
    <property type="entry name" value="AAA_26"/>
    <property type="match status" value="1"/>
</dbReference>
<evidence type="ECO:0000256" key="2">
    <source>
        <dbReference type="ARBA" id="ARBA00022598"/>
    </source>
</evidence>
<comment type="cofactor">
    <cofactor evidence="8">
        <name>Mg(2+)</name>
        <dbReference type="ChEBI" id="CHEBI:18420"/>
    </cofactor>
</comment>
<keyword evidence="10" id="KW-1185">Reference proteome</keyword>
<keyword evidence="5 8" id="KW-0093">Biotin biosynthesis</keyword>
<dbReference type="Proteomes" id="UP000596063">
    <property type="component" value="Chromosome"/>
</dbReference>
<dbReference type="PIRSF" id="PIRSF006755">
    <property type="entry name" value="DTB_synth"/>
    <property type="match status" value="1"/>
</dbReference>
<dbReference type="CDD" id="cd03109">
    <property type="entry name" value="DTBS"/>
    <property type="match status" value="1"/>
</dbReference>
<keyword evidence="2 8" id="KW-0436">Ligase</keyword>
<dbReference type="GO" id="GO:0000287">
    <property type="term" value="F:magnesium ion binding"/>
    <property type="evidence" value="ECO:0007669"/>
    <property type="project" value="UniProtKB-UniRule"/>
</dbReference>
<dbReference type="EMBL" id="CP066167">
    <property type="protein sequence ID" value="QQD18995.1"/>
    <property type="molecule type" value="Genomic_DNA"/>
</dbReference>
<gene>
    <name evidence="8 9" type="primary">bioD</name>
    <name evidence="9" type="ORF">I6N98_03810</name>
</gene>
<feature type="binding site" evidence="8">
    <location>
        <begin position="23"/>
        <end position="28"/>
    </location>
    <ligand>
        <name>ATP</name>
        <dbReference type="ChEBI" id="CHEBI:30616"/>
    </ligand>
</feature>
<proteinExistence type="inferred from homology"/>
<keyword evidence="4 8" id="KW-0547">Nucleotide-binding</keyword>
<comment type="similarity">
    <text evidence="8">Belongs to the dethiobiotin synthetase family.</text>
</comment>
<dbReference type="GO" id="GO:0004141">
    <property type="term" value="F:dethiobiotin synthase activity"/>
    <property type="evidence" value="ECO:0007669"/>
    <property type="project" value="UniProtKB-UniRule"/>
</dbReference>
<reference evidence="9 10" key="1">
    <citation type="submission" date="2020-12" db="EMBL/GenBank/DDBJ databases">
        <authorList>
            <person name="Shan Y."/>
        </authorList>
    </citation>
    <scope>NUCLEOTIDE SEQUENCE [LARGE SCALE GENOMIC DNA]</scope>
    <source>
        <strain evidence="10">csc3.9</strain>
    </source>
</reference>
<comment type="subcellular location">
    <subcellularLocation>
        <location evidence="8">Cytoplasm</location>
    </subcellularLocation>
</comment>
<comment type="subunit">
    <text evidence="8">Homodimer.</text>
</comment>
<dbReference type="FunFam" id="3.40.50.300:FF:000292">
    <property type="entry name" value="ATP-dependent dethiobiotin synthetase BioD"/>
    <property type="match status" value="1"/>
</dbReference>
<dbReference type="UniPathway" id="UPA00078">
    <property type="reaction ID" value="UER00161"/>
</dbReference>
<feature type="active site" evidence="8">
    <location>
        <position position="48"/>
    </location>
</feature>
<dbReference type="GO" id="GO:0042803">
    <property type="term" value="F:protein homodimerization activity"/>
    <property type="evidence" value="ECO:0007669"/>
    <property type="project" value="UniProtKB-ARBA"/>
</dbReference>
<feature type="binding site" evidence="8">
    <location>
        <begin position="127"/>
        <end position="130"/>
    </location>
    <ligand>
        <name>ATP</name>
        <dbReference type="ChEBI" id="CHEBI:30616"/>
    </ligand>
</feature>
<sequence>MPNTDIAAKPRHKSYFIAGTDTDAGKTLVATGLLRAAKQRGLRTLAVKPVAAGAEMSDGALRNDDALNLAAEITEALPYAQLNPVVFAPPIAPHIAAQQAGKRVTVAQLAGFCRGVMMRPADLLLIEGAGGWRVPVNDRESLADLAVELQAPVILVVGMKLGCLNHALLTAEAIRRDGLTLAGWVANQIDPNMACADENFASLEARLMAPCLGRVPHLGAATDLDAVANCLDISIL</sequence>
<dbReference type="GO" id="GO:0009102">
    <property type="term" value="P:biotin biosynthetic process"/>
    <property type="evidence" value="ECO:0007669"/>
    <property type="project" value="UniProtKB-UniRule"/>
</dbReference>
<evidence type="ECO:0000256" key="8">
    <source>
        <dbReference type="HAMAP-Rule" id="MF_00336"/>
    </source>
</evidence>
<protein>
    <recommendedName>
        <fullName evidence="8">ATP-dependent dethiobiotin synthetase BioD</fullName>
        <ecNumber evidence="8">6.3.3.3</ecNumber>
    </recommendedName>
    <alternativeName>
        <fullName evidence="8">DTB synthetase</fullName>
        <shortName evidence="8">DTBS</shortName>
    </alternativeName>
    <alternativeName>
        <fullName evidence="8">Dethiobiotin synthase</fullName>
    </alternativeName>
</protein>
<dbReference type="Gene3D" id="3.40.50.300">
    <property type="entry name" value="P-loop containing nucleotide triphosphate hydrolases"/>
    <property type="match status" value="1"/>
</dbReference>
<comment type="caution">
    <text evidence="8">Lacks conserved residue(s) required for the propagation of feature annotation.</text>
</comment>
<evidence type="ECO:0000256" key="6">
    <source>
        <dbReference type="ARBA" id="ARBA00022840"/>
    </source>
</evidence>
<dbReference type="AlphaFoldDB" id="A0A7T4US18"/>
<dbReference type="SUPFAM" id="SSF52540">
    <property type="entry name" value="P-loop containing nucleoside triphosphate hydrolases"/>
    <property type="match status" value="1"/>
</dbReference>
<comment type="catalytic activity">
    <reaction evidence="8">
        <text>(7R,8S)-7,8-diammoniononanoate + CO2 + ATP = (4R,5S)-dethiobiotin + ADP + phosphate + 3 H(+)</text>
        <dbReference type="Rhea" id="RHEA:15805"/>
        <dbReference type="ChEBI" id="CHEBI:15378"/>
        <dbReference type="ChEBI" id="CHEBI:16526"/>
        <dbReference type="ChEBI" id="CHEBI:30616"/>
        <dbReference type="ChEBI" id="CHEBI:43474"/>
        <dbReference type="ChEBI" id="CHEBI:149469"/>
        <dbReference type="ChEBI" id="CHEBI:149473"/>
        <dbReference type="ChEBI" id="CHEBI:456216"/>
        <dbReference type="EC" id="6.3.3.3"/>
    </reaction>
</comment>
<keyword evidence="6 8" id="KW-0067">ATP-binding</keyword>
<accession>A0A7T4US18</accession>
<dbReference type="GO" id="GO:0005524">
    <property type="term" value="F:ATP binding"/>
    <property type="evidence" value="ECO:0007669"/>
    <property type="project" value="UniProtKB-UniRule"/>
</dbReference>
<dbReference type="EC" id="6.3.3.3" evidence="8"/>
<keyword evidence="3 8" id="KW-0479">Metal-binding</keyword>
<comment type="function">
    <text evidence="8">Catalyzes a mechanistically unusual reaction, the ATP-dependent insertion of CO2 between the N7 and N8 nitrogen atoms of 7,8-diaminopelargonic acid (DAPA, also called 7,8-diammoniononanoate) to form a ureido ring.</text>
</comment>
<evidence type="ECO:0000256" key="1">
    <source>
        <dbReference type="ARBA" id="ARBA00022490"/>
    </source>
</evidence>
<comment type="pathway">
    <text evidence="8">Cofactor biosynthesis; biotin biosynthesis; biotin from 7,8-diaminononanoate: step 1/2.</text>
</comment>
<evidence type="ECO:0000313" key="10">
    <source>
        <dbReference type="Proteomes" id="UP000596063"/>
    </source>
</evidence>
<evidence type="ECO:0000256" key="4">
    <source>
        <dbReference type="ARBA" id="ARBA00022741"/>
    </source>
</evidence>
<feature type="binding site" evidence="8">
    <location>
        <position position="27"/>
    </location>
    <ligand>
        <name>Mg(2+)</name>
        <dbReference type="ChEBI" id="CHEBI:18420"/>
    </ligand>
</feature>
<evidence type="ECO:0000256" key="7">
    <source>
        <dbReference type="ARBA" id="ARBA00022842"/>
    </source>
</evidence>
<dbReference type="KEGG" id="snan:I6N98_03810"/>
<dbReference type="InterPro" id="IPR027417">
    <property type="entry name" value="P-loop_NTPase"/>
</dbReference>
<dbReference type="GO" id="GO:0005829">
    <property type="term" value="C:cytosol"/>
    <property type="evidence" value="ECO:0007669"/>
    <property type="project" value="TreeGrafter"/>
</dbReference>
<keyword evidence="7 8" id="KW-0460">Magnesium</keyword>